<dbReference type="SUPFAM" id="SSF47413">
    <property type="entry name" value="lambda repressor-like DNA-binding domains"/>
    <property type="match status" value="1"/>
</dbReference>
<evidence type="ECO:0000313" key="1">
    <source>
        <dbReference type="EMBL" id="MBB5536380.1"/>
    </source>
</evidence>
<reference evidence="1 2" key="1">
    <citation type="submission" date="2020-08" db="EMBL/GenBank/DDBJ databases">
        <title>Genomic Encyclopedia of Type Strains, Phase IV (KMG-V): Genome sequencing to study the core and pangenomes of soil and plant-associated prokaryotes.</title>
        <authorList>
            <person name="Whitman W."/>
        </authorList>
    </citation>
    <scope>NUCLEOTIDE SEQUENCE [LARGE SCALE GENOMIC DNA]</scope>
    <source>
        <strain evidence="1 2">SEMIA 4084</strain>
    </source>
</reference>
<evidence type="ECO:0000313" key="2">
    <source>
        <dbReference type="Proteomes" id="UP000585507"/>
    </source>
</evidence>
<protein>
    <submittedName>
        <fullName evidence="1">Putative addiction module antidote protein</fullName>
    </submittedName>
</protein>
<dbReference type="PANTHER" id="PTHR40275">
    <property type="entry name" value="SSL7038 PROTEIN"/>
    <property type="match status" value="1"/>
</dbReference>
<proteinExistence type="predicted"/>
<dbReference type="RefSeq" id="WP_018328339.1">
    <property type="nucleotide sequence ID" value="NZ_JACHBK010000006.1"/>
</dbReference>
<dbReference type="PANTHER" id="PTHR40275:SF1">
    <property type="entry name" value="SSL7038 PROTEIN"/>
    <property type="match status" value="1"/>
</dbReference>
<comment type="caution">
    <text evidence="1">The sequence shown here is derived from an EMBL/GenBank/DDBJ whole genome shotgun (WGS) entry which is preliminary data.</text>
</comment>
<dbReference type="NCBIfam" id="TIGR02684">
    <property type="entry name" value="dnstrm_HI1420"/>
    <property type="match status" value="1"/>
</dbReference>
<gene>
    <name evidence="1" type="ORF">GGD55_003087</name>
</gene>
<dbReference type="InterPro" id="IPR014057">
    <property type="entry name" value="HI1420"/>
</dbReference>
<organism evidence="1 2">
    <name type="scientific">Rhizobium giardinii</name>
    <dbReference type="NCBI Taxonomy" id="56731"/>
    <lineage>
        <taxon>Bacteria</taxon>
        <taxon>Pseudomonadati</taxon>
        <taxon>Pseudomonadota</taxon>
        <taxon>Alphaproteobacteria</taxon>
        <taxon>Hyphomicrobiales</taxon>
        <taxon>Rhizobiaceae</taxon>
        <taxon>Rhizobium/Agrobacterium group</taxon>
        <taxon>Rhizobium</taxon>
    </lineage>
</organism>
<dbReference type="GO" id="GO:0003677">
    <property type="term" value="F:DNA binding"/>
    <property type="evidence" value="ECO:0007669"/>
    <property type="project" value="InterPro"/>
</dbReference>
<keyword evidence="2" id="KW-1185">Reference proteome</keyword>
<dbReference type="Pfam" id="PF21716">
    <property type="entry name" value="dnstrm_HI1420"/>
    <property type="match status" value="1"/>
</dbReference>
<name>A0A7W8UBK7_9HYPH</name>
<accession>A0A7W8UBK7</accession>
<dbReference type="EMBL" id="JACHBK010000006">
    <property type="protein sequence ID" value="MBB5536380.1"/>
    <property type="molecule type" value="Genomic_DNA"/>
</dbReference>
<dbReference type="AlphaFoldDB" id="A0A7W8UBK7"/>
<dbReference type="InterPro" id="IPR010982">
    <property type="entry name" value="Lambda_DNA-bd_dom_sf"/>
</dbReference>
<sequence>MTEKFFDFDPGEMLESDVAIETFLAEAMRTGDAKFIATAIGTVARAKGMSKISRDTGLAREHLYKALSENGNPTLETTLAVLKAMGFHLAPVHEAAA</sequence>
<dbReference type="Proteomes" id="UP000585507">
    <property type="component" value="Unassembled WGS sequence"/>
</dbReference>